<protein>
    <recommendedName>
        <fullName evidence="3">Pyridoxamine 5'-phosphate oxidase</fullName>
    </recommendedName>
</protein>
<dbReference type="Proteomes" id="UP000553766">
    <property type="component" value="Unassembled WGS sequence"/>
</dbReference>
<dbReference type="EMBL" id="JACIJS010000006">
    <property type="protein sequence ID" value="MBB5516278.1"/>
    <property type="molecule type" value="Genomic_DNA"/>
</dbReference>
<evidence type="ECO:0008006" key="3">
    <source>
        <dbReference type="Google" id="ProtNLM"/>
    </source>
</evidence>
<dbReference type="PANTHER" id="PTHR42815">
    <property type="entry name" value="FAD-BINDING, PUTATIVE (AFU_ORTHOLOGUE AFUA_6G07600)-RELATED"/>
    <property type="match status" value="1"/>
</dbReference>
<dbReference type="Gene3D" id="2.30.110.10">
    <property type="entry name" value="Electron Transport, Fmn-binding Protein, Chain A"/>
    <property type="match status" value="1"/>
</dbReference>
<keyword evidence="2" id="KW-1185">Reference proteome</keyword>
<dbReference type="SUPFAM" id="SSF50475">
    <property type="entry name" value="FMN-binding split barrel"/>
    <property type="match status" value="1"/>
</dbReference>
<dbReference type="RefSeq" id="WP_184011709.1">
    <property type="nucleotide sequence ID" value="NZ_JACIJS010000006.1"/>
</dbReference>
<dbReference type="AlphaFoldDB" id="A0A840WMH1"/>
<dbReference type="PANTHER" id="PTHR42815:SF2">
    <property type="entry name" value="FAD-BINDING, PUTATIVE (AFU_ORTHOLOGUE AFUA_6G07600)-RELATED"/>
    <property type="match status" value="1"/>
</dbReference>
<reference evidence="1 2" key="1">
    <citation type="submission" date="2020-08" db="EMBL/GenBank/DDBJ databases">
        <title>Genomic Encyclopedia of Type Strains, Phase IV (KMG-IV): sequencing the most valuable type-strain genomes for metagenomic binning, comparative biology and taxonomic classification.</title>
        <authorList>
            <person name="Goeker M."/>
        </authorList>
    </citation>
    <scope>NUCLEOTIDE SEQUENCE [LARGE SCALE GENOMIC DNA]</scope>
    <source>
        <strain evidence="1 2">DSM 103377</strain>
    </source>
</reference>
<organism evidence="1 2">
    <name type="scientific">Rubricella aquisinus</name>
    <dbReference type="NCBI Taxonomy" id="2028108"/>
    <lineage>
        <taxon>Bacteria</taxon>
        <taxon>Pseudomonadati</taxon>
        <taxon>Pseudomonadota</taxon>
        <taxon>Alphaproteobacteria</taxon>
        <taxon>Rhodobacterales</taxon>
        <taxon>Paracoccaceae</taxon>
        <taxon>Rubricella</taxon>
    </lineage>
</organism>
<evidence type="ECO:0000313" key="2">
    <source>
        <dbReference type="Proteomes" id="UP000553766"/>
    </source>
</evidence>
<gene>
    <name evidence="1" type="ORF">FHS89_002304</name>
</gene>
<proteinExistence type="predicted"/>
<evidence type="ECO:0000313" key="1">
    <source>
        <dbReference type="EMBL" id="MBB5516278.1"/>
    </source>
</evidence>
<dbReference type="InterPro" id="IPR012349">
    <property type="entry name" value="Split_barrel_FMN-bd"/>
</dbReference>
<sequence length="305" mass="32532">MFHPGELAVQDAAGVRHIAAGHTKLLWSSIPARVVPFVTAQSYCVLGGVSADGDAWAEFLVGTTGFATVTEDGASMTLSLSPGGLLHRQIDLSVGRQIGVLFVDLSTRKRLRVNGHIAALSGRGLTLTVDQSFPNCPKYIQSRRLTTTDGLTDPQIVEKGTVLPDYASNWIAAADTFFVASTAPNGAADVSHRGGKPGFVRTQGQTLHIPDYHGNSMFSTLGNFRLNPRAGLTFVDFETSRFLQLSGDVELNLDSKGAMPAADDTGRSWTFHVRQYVMSPLAPGISAEFINASPFNPAIVAVSTE</sequence>
<accession>A0A840WMH1</accession>
<name>A0A840WMH1_9RHOB</name>
<comment type="caution">
    <text evidence="1">The sequence shown here is derived from an EMBL/GenBank/DDBJ whole genome shotgun (WGS) entry which is preliminary data.</text>
</comment>